<protein>
    <submittedName>
        <fullName evidence="1">Uncharacterized protein</fullName>
    </submittedName>
</protein>
<gene>
    <name evidence="1" type="ORF">METZ01_LOCUS281814</name>
</gene>
<evidence type="ECO:0000313" key="1">
    <source>
        <dbReference type="EMBL" id="SVC28960.1"/>
    </source>
</evidence>
<accession>A0A382KWX7</accession>
<proteinExistence type="predicted"/>
<sequence length="47" mass="5215">MNLNRHGLASITTGFQQLDLCSLQTAHPSQYFQSVTVVGLRVVRTLI</sequence>
<dbReference type="EMBL" id="UINC01083343">
    <property type="protein sequence ID" value="SVC28960.1"/>
    <property type="molecule type" value="Genomic_DNA"/>
</dbReference>
<dbReference type="AlphaFoldDB" id="A0A382KWX7"/>
<organism evidence="1">
    <name type="scientific">marine metagenome</name>
    <dbReference type="NCBI Taxonomy" id="408172"/>
    <lineage>
        <taxon>unclassified sequences</taxon>
        <taxon>metagenomes</taxon>
        <taxon>ecological metagenomes</taxon>
    </lineage>
</organism>
<reference evidence="1" key="1">
    <citation type="submission" date="2018-05" db="EMBL/GenBank/DDBJ databases">
        <authorList>
            <person name="Lanie J.A."/>
            <person name="Ng W.-L."/>
            <person name="Kazmierczak K.M."/>
            <person name="Andrzejewski T.M."/>
            <person name="Davidsen T.M."/>
            <person name="Wayne K.J."/>
            <person name="Tettelin H."/>
            <person name="Glass J.I."/>
            <person name="Rusch D."/>
            <person name="Podicherti R."/>
            <person name="Tsui H.-C.T."/>
            <person name="Winkler M.E."/>
        </authorList>
    </citation>
    <scope>NUCLEOTIDE SEQUENCE</scope>
</reference>
<name>A0A382KWX7_9ZZZZ</name>